<evidence type="ECO:0000256" key="10">
    <source>
        <dbReference type="PIRNR" id="PIRNR006621"/>
    </source>
</evidence>
<gene>
    <name evidence="9" type="primary">dusA</name>
    <name evidence="14" type="ORF">L196_01300</name>
</gene>
<dbReference type="PANTHER" id="PTHR42907:SF1">
    <property type="entry name" value="FMN-LINKED OXIDOREDUCTASES SUPERFAMILY PROTEIN"/>
    <property type="match status" value="1"/>
</dbReference>
<dbReference type="Proteomes" id="UP000015462">
    <property type="component" value="Unassembled WGS sequence"/>
</dbReference>
<dbReference type="RefSeq" id="WP_016389658.1">
    <property type="nucleotide sequence ID" value="NZ_KE646805.1"/>
</dbReference>
<dbReference type="PANTHER" id="PTHR42907">
    <property type="entry name" value="FMN-LINKED OXIDOREDUCTASES SUPERFAMILY PROTEIN"/>
    <property type="match status" value="1"/>
</dbReference>
<dbReference type="Pfam" id="PF01207">
    <property type="entry name" value="Dus"/>
    <property type="match status" value="1"/>
</dbReference>
<dbReference type="InterPro" id="IPR035587">
    <property type="entry name" value="DUS-like_FMN-bd"/>
</dbReference>
<evidence type="ECO:0000256" key="11">
    <source>
        <dbReference type="PIRSR" id="PIRSR006621-1"/>
    </source>
</evidence>
<keyword evidence="4 9" id="KW-0288">FMN</keyword>
<dbReference type="PIRSF" id="PIRSF006621">
    <property type="entry name" value="Dus"/>
    <property type="match status" value="1"/>
</dbReference>
<dbReference type="InterPro" id="IPR001269">
    <property type="entry name" value="DUS_fam"/>
</dbReference>
<feature type="binding site" evidence="9 12">
    <location>
        <position position="134"/>
    </location>
    <ligand>
        <name>FMN</name>
        <dbReference type="ChEBI" id="CHEBI:58210"/>
    </ligand>
</feature>
<reference evidence="14 15" key="1">
    <citation type="journal article" date="2013" name="Genome Announc.">
        <title>Genome Sequence of the Pyrene- and Fluoranthene-Degrading Bacterium Cycloclasticus sp. Strain PY97M.</title>
        <authorList>
            <person name="Cui Z."/>
            <person name="Xu G."/>
            <person name="Li Q."/>
            <person name="Gao W."/>
            <person name="Zheng L."/>
        </authorList>
    </citation>
    <scope>NUCLEOTIDE SEQUENCE [LARGE SCALE GENOMIC DNA]</scope>
    <source>
        <strain evidence="14 15">PY97M</strain>
    </source>
</reference>
<dbReference type="EC" id="1.3.1.91" evidence="9"/>
<protein>
    <recommendedName>
        <fullName evidence="9">tRNA-dihydrouridine(20/20a) synthase</fullName>
        <ecNumber evidence="9">1.3.1.91</ecNumber>
    </recommendedName>
    <alternativeName>
        <fullName evidence="9">U20-specific dihydrouridine synthase</fullName>
        <shortName evidence="9">U20-specific Dus</shortName>
    </alternativeName>
    <alternativeName>
        <fullName evidence="9">tRNA-dihydrouridine synthase A</fullName>
    </alternativeName>
</protein>
<keyword evidence="3 9" id="KW-0285">Flavoprotein</keyword>
<dbReference type="InterPro" id="IPR018517">
    <property type="entry name" value="tRNA_hU_synthase_CS"/>
</dbReference>
<name>A0AB33Z4T6_9GAMM</name>
<organism evidence="14 15">
    <name type="scientific">Cycloclasticus pugetii</name>
    <dbReference type="NCBI Taxonomy" id="34068"/>
    <lineage>
        <taxon>Bacteria</taxon>
        <taxon>Pseudomonadati</taxon>
        <taxon>Pseudomonadota</taxon>
        <taxon>Gammaproteobacteria</taxon>
        <taxon>Thiotrichales</taxon>
        <taxon>Piscirickettsiaceae</taxon>
        <taxon>Cycloclasticus</taxon>
    </lineage>
</organism>
<comment type="similarity">
    <text evidence="10">Belongs to the dus family.</text>
</comment>
<accession>A0AB33Z4T6</accession>
<dbReference type="AlphaFoldDB" id="A0AB33Z4T6"/>
<dbReference type="HAMAP" id="MF_02041">
    <property type="entry name" value="DusA_subfam"/>
    <property type="match status" value="1"/>
</dbReference>
<comment type="catalytic activity">
    <reaction evidence="9">
        <text>5,6-dihydrouridine(20) in tRNA + NAD(+) = uridine(20) in tRNA + NADH + H(+)</text>
        <dbReference type="Rhea" id="RHEA:53340"/>
        <dbReference type="Rhea" id="RHEA-COMP:13533"/>
        <dbReference type="Rhea" id="RHEA-COMP:13534"/>
        <dbReference type="ChEBI" id="CHEBI:15378"/>
        <dbReference type="ChEBI" id="CHEBI:57540"/>
        <dbReference type="ChEBI" id="CHEBI:57945"/>
        <dbReference type="ChEBI" id="CHEBI:65315"/>
        <dbReference type="ChEBI" id="CHEBI:74443"/>
        <dbReference type="EC" id="1.3.1.91"/>
    </reaction>
</comment>
<dbReference type="CDD" id="cd02801">
    <property type="entry name" value="DUS_like_FMN"/>
    <property type="match status" value="1"/>
</dbReference>
<evidence type="ECO:0000259" key="13">
    <source>
        <dbReference type="Pfam" id="PF01207"/>
    </source>
</evidence>
<keyword evidence="8 9" id="KW-0560">Oxidoreductase</keyword>
<dbReference type="Gene3D" id="3.20.20.70">
    <property type="entry name" value="Aldolase class I"/>
    <property type="match status" value="1"/>
</dbReference>
<dbReference type="Gene3D" id="1.20.120.1460">
    <property type="match status" value="1"/>
</dbReference>
<feature type="site" description="Interacts with tRNA; defines subfamily-specific binding signature" evidence="9">
    <location>
        <position position="178"/>
    </location>
</feature>
<evidence type="ECO:0000256" key="8">
    <source>
        <dbReference type="ARBA" id="ARBA00023002"/>
    </source>
</evidence>
<feature type="site" description="Interacts with tRNA" evidence="9">
    <location>
        <position position="92"/>
    </location>
</feature>
<evidence type="ECO:0000256" key="12">
    <source>
        <dbReference type="PIRSR" id="PIRSR006621-2"/>
    </source>
</evidence>
<comment type="caution">
    <text evidence="9">Lacks conserved residue(s) required for the propagation of feature annotation.</text>
</comment>
<sequence>MPSINRLLSIAPMMDWTDRHCRYFHRLLSPNALLYTEMVTTGALLHGDKQRFLAFDQYEQPVALQLGGSNPKAMAQCAGYAQEAGYQEVNINVGCPSDRVQNGRIGACLMAEPQRVAQCVSLMRQAVDIPVTVKTRIGIDELDSFEFLRGFVQAVTDAGCETVIIHARKAILNGLSPKENRTIPPLNYDRAYDIKRAFPSVSIIVNGGINAISEIQQHWKHLDGVMIGREAYHNPFFLAEIEHQLFKQPLAERKKVLEAYLPYIEKQLELGVPLQNLTRHILGLFAGQPGGKHWRRYLSENARQKNAGPEVLLAGLEAMAPYAKTI</sequence>
<dbReference type="GO" id="GO:0010181">
    <property type="term" value="F:FMN binding"/>
    <property type="evidence" value="ECO:0007669"/>
    <property type="project" value="UniProtKB-UniRule"/>
</dbReference>
<keyword evidence="6 9" id="KW-0521">NADP</keyword>
<dbReference type="NCBIfam" id="NF008774">
    <property type="entry name" value="PRK11815.1"/>
    <property type="match status" value="1"/>
</dbReference>
<feature type="binding site" evidence="9 12">
    <location>
        <begin position="228"/>
        <end position="229"/>
    </location>
    <ligand>
        <name>FMN</name>
        <dbReference type="ChEBI" id="CHEBI:58210"/>
    </ligand>
</feature>
<keyword evidence="15" id="KW-1185">Reference proteome</keyword>
<evidence type="ECO:0000256" key="2">
    <source>
        <dbReference type="ARBA" id="ARBA00022555"/>
    </source>
</evidence>
<dbReference type="EMBL" id="ASHL01000001">
    <property type="protein sequence ID" value="EPD14093.1"/>
    <property type="molecule type" value="Genomic_DNA"/>
</dbReference>
<evidence type="ECO:0000256" key="5">
    <source>
        <dbReference type="ARBA" id="ARBA00022694"/>
    </source>
</evidence>
<comment type="catalytic activity">
    <reaction evidence="9">
        <text>5,6-dihydrouridine(20a) in tRNA + NAD(+) = uridine(20a) in tRNA + NADH + H(+)</text>
        <dbReference type="Rhea" id="RHEA:53348"/>
        <dbReference type="Rhea" id="RHEA-COMP:13535"/>
        <dbReference type="Rhea" id="RHEA-COMP:13536"/>
        <dbReference type="ChEBI" id="CHEBI:15378"/>
        <dbReference type="ChEBI" id="CHEBI:57540"/>
        <dbReference type="ChEBI" id="CHEBI:57945"/>
        <dbReference type="ChEBI" id="CHEBI:65315"/>
        <dbReference type="ChEBI" id="CHEBI:74443"/>
    </reaction>
</comment>
<feature type="site" description="Interacts with tRNA; defines subfamily-specific binding signature" evidence="9">
    <location>
        <position position="295"/>
    </location>
</feature>
<feature type="domain" description="DUS-like FMN-binding" evidence="13">
    <location>
        <begin position="10"/>
        <end position="311"/>
    </location>
</feature>
<keyword evidence="2 9" id="KW-0820">tRNA-binding</keyword>
<evidence type="ECO:0000256" key="4">
    <source>
        <dbReference type="ARBA" id="ARBA00022643"/>
    </source>
</evidence>
<evidence type="ECO:0000256" key="6">
    <source>
        <dbReference type="ARBA" id="ARBA00022857"/>
    </source>
</evidence>
<comment type="function">
    <text evidence="9">Catalyzes the synthesis of 5,6-dihydrouridine (D), a modified base found in the D-loop of most tRNAs, via the reduction of the C5-C6 double bond in target uridines. Specifically modifies U20 and U20a in tRNAs.</text>
</comment>
<evidence type="ECO:0000256" key="7">
    <source>
        <dbReference type="ARBA" id="ARBA00022884"/>
    </source>
</evidence>
<dbReference type="InterPro" id="IPR004653">
    <property type="entry name" value="DusA"/>
</dbReference>
<comment type="catalytic activity">
    <reaction evidence="9">
        <text>5,6-dihydrouridine(20) in tRNA + NADP(+) = uridine(20) in tRNA + NADPH + H(+)</text>
        <dbReference type="Rhea" id="RHEA:53336"/>
        <dbReference type="Rhea" id="RHEA-COMP:13533"/>
        <dbReference type="Rhea" id="RHEA-COMP:13534"/>
        <dbReference type="ChEBI" id="CHEBI:15378"/>
        <dbReference type="ChEBI" id="CHEBI:57783"/>
        <dbReference type="ChEBI" id="CHEBI:58349"/>
        <dbReference type="ChEBI" id="CHEBI:65315"/>
        <dbReference type="ChEBI" id="CHEBI:74443"/>
        <dbReference type="EC" id="1.3.1.91"/>
    </reaction>
</comment>
<dbReference type="InterPro" id="IPR013785">
    <property type="entry name" value="Aldolase_TIM"/>
</dbReference>
<evidence type="ECO:0000313" key="14">
    <source>
        <dbReference type="EMBL" id="EPD14093.1"/>
    </source>
</evidence>
<evidence type="ECO:0000256" key="9">
    <source>
        <dbReference type="HAMAP-Rule" id="MF_02041"/>
    </source>
</evidence>
<keyword evidence="7 9" id="KW-0694">RNA-binding</keyword>
<dbReference type="GO" id="GO:0102264">
    <property type="term" value="F:tRNA-dihydrouridine20 synthase activity"/>
    <property type="evidence" value="ECO:0007669"/>
    <property type="project" value="UniProtKB-EC"/>
</dbReference>
<proteinExistence type="inferred from homology"/>
<comment type="cofactor">
    <cofactor evidence="1 9 10 12">
        <name>FMN</name>
        <dbReference type="ChEBI" id="CHEBI:58210"/>
    </cofactor>
</comment>
<feature type="binding site" evidence="9 12">
    <location>
        <position position="166"/>
    </location>
    <ligand>
        <name>FMN</name>
        <dbReference type="ChEBI" id="CHEBI:58210"/>
    </ligand>
</feature>
<evidence type="ECO:0000256" key="3">
    <source>
        <dbReference type="ARBA" id="ARBA00022630"/>
    </source>
</evidence>
<feature type="binding site" evidence="9 12">
    <location>
        <begin position="206"/>
        <end position="208"/>
    </location>
    <ligand>
        <name>FMN</name>
        <dbReference type="ChEBI" id="CHEBI:58210"/>
    </ligand>
</feature>
<comment type="caution">
    <text evidence="14">The sequence shown here is derived from an EMBL/GenBank/DDBJ whole genome shotgun (WGS) entry which is preliminary data.</text>
</comment>
<dbReference type="SUPFAM" id="SSF51395">
    <property type="entry name" value="FMN-linked oxidoreductases"/>
    <property type="match status" value="1"/>
</dbReference>
<dbReference type="PROSITE" id="PS01136">
    <property type="entry name" value="UPF0034"/>
    <property type="match status" value="1"/>
</dbReference>
<keyword evidence="12" id="KW-0547">Nucleotide-binding</keyword>
<dbReference type="GO" id="GO:0050660">
    <property type="term" value="F:flavin adenine dinucleotide binding"/>
    <property type="evidence" value="ECO:0007669"/>
    <property type="project" value="InterPro"/>
</dbReference>
<comment type="similarity">
    <text evidence="9">Belongs to the Dus family. DusA subfamily.</text>
</comment>
<feature type="active site" description="Proton donor" evidence="9 11">
    <location>
        <position position="95"/>
    </location>
</feature>
<dbReference type="NCBIfam" id="TIGR00742">
    <property type="entry name" value="yjbN"/>
    <property type="match status" value="1"/>
</dbReference>
<feature type="binding site" evidence="9 12">
    <location>
        <begin position="12"/>
        <end position="14"/>
    </location>
    <ligand>
        <name>FMN</name>
        <dbReference type="ChEBI" id="CHEBI:58210"/>
    </ligand>
</feature>
<keyword evidence="5 9" id="KW-0819">tRNA processing</keyword>
<evidence type="ECO:0000256" key="1">
    <source>
        <dbReference type="ARBA" id="ARBA00001917"/>
    </source>
</evidence>
<comment type="catalytic activity">
    <reaction evidence="9">
        <text>5,6-dihydrouridine(20a) in tRNA + NADP(+) = uridine(20a) in tRNA + NADPH + H(+)</text>
        <dbReference type="Rhea" id="RHEA:53344"/>
        <dbReference type="Rhea" id="RHEA-COMP:13535"/>
        <dbReference type="Rhea" id="RHEA-COMP:13536"/>
        <dbReference type="ChEBI" id="CHEBI:15378"/>
        <dbReference type="ChEBI" id="CHEBI:57783"/>
        <dbReference type="ChEBI" id="CHEBI:58349"/>
        <dbReference type="ChEBI" id="CHEBI:65315"/>
        <dbReference type="ChEBI" id="CHEBI:74443"/>
    </reaction>
</comment>
<feature type="binding site" evidence="9 12">
    <location>
        <position position="65"/>
    </location>
    <ligand>
        <name>FMN</name>
        <dbReference type="ChEBI" id="CHEBI:58210"/>
    </ligand>
</feature>
<dbReference type="GO" id="GO:0000049">
    <property type="term" value="F:tRNA binding"/>
    <property type="evidence" value="ECO:0007669"/>
    <property type="project" value="UniProtKB-UniRule"/>
</dbReference>
<feature type="site" description="Interacts with tRNA" evidence="9">
    <location>
        <position position="181"/>
    </location>
</feature>
<evidence type="ECO:0000313" key="15">
    <source>
        <dbReference type="Proteomes" id="UP000015462"/>
    </source>
</evidence>